<accession>A0AAD5R1S8</accession>
<organism evidence="2 3">
    <name type="scientific">Parelaphostrongylus tenuis</name>
    <name type="common">Meningeal worm</name>
    <dbReference type="NCBI Taxonomy" id="148309"/>
    <lineage>
        <taxon>Eukaryota</taxon>
        <taxon>Metazoa</taxon>
        <taxon>Ecdysozoa</taxon>
        <taxon>Nematoda</taxon>
        <taxon>Chromadorea</taxon>
        <taxon>Rhabditida</taxon>
        <taxon>Rhabditina</taxon>
        <taxon>Rhabditomorpha</taxon>
        <taxon>Strongyloidea</taxon>
        <taxon>Metastrongylidae</taxon>
        <taxon>Parelaphostrongylus</taxon>
    </lineage>
</organism>
<protein>
    <submittedName>
        <fullName evidence="2">Uncharacterized protein</fullName>
    </submittedName>
</protein>
<evidence type="ECO:0000256" key="1">
    <source>
        <dbReference type="SAM" id="MobiDB-lite"/>
    </source>
</evidence>
<proteinExistence type="predicted"/>
<evidence type="ECO:0000313" key="2">
    <source>
        <dbReference type="EMBL" id="KAJ1367936.1"/>
    </source>
</evidence>
<comment type="caution">
    <text evidence="2">The sequence shown here is derived from an EMBL/GenBank/DDBJ whole genome shotgun (WGS) entry which is preliminary data.</text>
</comment>
<sequence length="141" mass="15540">MRHFSTFGEDGRSLQPRSSVTHHSGESTFIAFAQEEGYTTSKIHSSSGMSFRQKVTSCDNEEDNLEESSGLVGVQVALEKPGPSTYRSDLEKTFAKVDDRGPCCPTDKSTQGARRRDVCHINEYSGSVCSNCKRRILAQPS</sequence>
<keyword evidence="3" id="KW-1185">Reference proteome</keyword>
<feature type="region of interest" description="Disordered" evidence="1">
    <location>
        <begin position="1"/>
        <end position="26"/>
    </location>
</feature>
<evidence type="ECO:0000313" key="3">
    <source>
        <dbReference type="Proteomes" id="UP001196413"/>
    </source>
</evidence>
<dbReference type="Proteomes" id="UP001196413">
    <property type="component" value="Unassembled WGS sequence"/>
</dbReference>
<dbReference type="AlphaFoldDB" id="A0AAD5R1S8"/>
<feature type="compositionally biased region" description="Polar residues" evidence="1">
    <location>
        <begin position="42"/>
        <end position="58"/>
    </location>
</feature>
<name>A0AAD5R1S8_PARTN</name>
<gene>
    <name evidence="2" type="ORF">KIN20_028965</name>
</gene>
<reference evidence="2" key="1">
    <citation type="submission" date="2021-06" db="EMBL/GenBank/DDBJ databases">
        <title>Parelaphostrongylus tenuis whole genome reference sequence.</title>
        <authorList>
            <person name="Garwood T.J."/>
            <person name="Larsen P.A."/>
            <person name="Fountain-Jones N.M."/>
            <person name="Garbe J.R."/>
            <person name="Macchietto M.G."/>
            <person name="Kania S.A."/>
            <person name="Gerhold R.W."/>
            <person name="Richards J.E."/>
            <person name="Wolf T.M."/>
        </authorList>
    </citation>
    <scope>NUCLEOTIDE SEQUENCE</scope>
    <source>
        <strain evidence="2">MNPRO001-30</strain>
        <tissue evidence="2">Meninges</tissue>
    </source>
</reference>
<feature type="region of interest" description="Disordered" evidence="1">
    <location>
        <begin position="42"/>
        <end position="70"/>
    </location>
</feature>
<dbReference type="EMBL" id="JAHQIW010006047">
    <property type="protein sequence ID" value="KAJ1367936.1"/>
    <property type="molecule type" value="Genomic_DNA"/>
</dbReference>